<comment type="caution">
    <text evidence="2">The sequence shown here is derived from an EMBL/GenBank/DDBJ whole genome shotgun (WGS) entry which is preliminary data.</text>
</comment>
<dbReference type="Proteomes" id="UP001054252">
    <property type="component" value="Unassembled WGS sequence"/>
</dbReference>
<dbReference type="AlphaFoldDB" id="A0AAV5HH24"/>
<organism evidence="2 3">
    <name type="scientific">Rubroshorea leprosula</name>
    <dbReference type="NCBI Taxonomy" id="152421"/>
    <lineage>
        <taxon>Eukaryota</taxon>
        <taxon>Viridiplantae</taxon>
        <taxon>Streptophyta</taxon>
        <taxon>Embryophyta</taxon>
        <taxon>Tracheophyta</taxon>
        <taxon>Spermatophyta</taxon>
        <taxon>Magnoliopsida</taxon>
        <taxon>eudicotyledons</taxon>
        <taxon>Gunneridae</taxon>
        <taxon>Pentapetalae</taxon>
        <taxon>rosids</taxon>
        <taxon>malvids</taxon>
        <taxon>Malvales</taxon>
        <taxon>Dipterocarpaceae</taxon>
        <taxon>Rubroshorea</taxon>
    </lineage>
</organism>
<keyword evidence="1" id="KW-0472">Membrane</keyword>
<sequence>MVGDMRSTSAHLKAYIESPVKSIVLLGRLVGWVISIMSGMNGIILVKSPIKVPKKSLDYPFNACRAC</sequence>
<keyword evidence="1" id="KW-1133">Transmembrane helix</keyword>
<evidence type="ECO:0000256" key="1">
    <source>
        <dbReference type="SAM" id="Phobius"/>
    </source>
</evidence>
<keyword evidence="1" id="KW-0812">Transmembrane</keyword>
<proteinExistence type="predicted"/>
<protein>
    <submittedName>
        <fullName evidence="2">Uncharacterized protein</fullName>
    </submittedName>
</protein>
<name>A0AAV5HH24_9ROSI</name>
<reference evidence="2 3" key="1">
    <citation type="journal article" date="2021" name="Commun. Biol.">
        <title>The genome of Shorea leprosula (Dipterocarpaceae) highlights the ecological relevance of drought in aseasonal tropical rainforests.</title>
        <authorList>
            <person name="Ng K.K.S."/>
            <person name="Kobayashi M.J."/>
            <person name="Fawcett J.A."/>
            <person name="Hatakeyama M."/>
            <person name="Paape T."/>
            <person name="Ng C.H."/>
            <person name="Ang C.C."/>
            <person name="Tnah L.H."/>
            <person name="Lee C.T."/>
            <person name="Nishiyama T."/>
            <person name="Sese J."/>
            <person name="O'Brien M.J."/>
            <person name="Copetti D."/>
            <person name="Mohd Noor M.I."/>
            <person name="Ong R.C."/>
            <person name="Putra M."/>
            <person name="Sireger I.Z."/>
            <person name="Indrioko S."/>
            <person name="Kosugi Y."/>
            <person name="Izuno A."/>
            <person name="Isagi Y."/>
            <person name="Lee S.L."/>
            <person name="Shimizu K.K."/>
        </authorList>
    </citation>
    <scope>NUCLEOTIDE SEQUENCE [LARGE SCALE GENOMIC DNA]</scope>
    <source>
        <strain evidence="2">214</strain>
    </source>
</reference>
<feature type="transmembrane region" description="Helical" evidence="1">
    <location>
        <begin position="29"/>
        <end position="46"/>
    </location>
</feature>
<accession>A0AAV5HH24</accession>
<evidence type="ECO:0000313" key="3">
    <source>
        <dbReference type="Proteomes" id="UP001054252"/>
    </source>
</evidence>
<gene>
    <name evidence="2" type="ORF">SLEP1_g989</name>
</gene>
<dbReference type="EMBL" id="BPVZ01000001">
    <property type="protein sequence ID" value="GKU86471.1"/>
    <property type="molecule type" value="Genomic_DNA"/>
</dbReference>
<evidence type="ECO:0000313" key="2">
    <source>
        <dbReference type="EMBL" id="GKU86471.1"/>
    </source>
</evidence>
<keyword evidence="3" id="KW-1185">Reference proteome</keyword>